<evidence type="ECO:0000313" key="4">
    <source>
        <dbReference type="Proteomes" id="UP000824037"/>
    </source>
</evidence>
<name>A0A9D2J5H8_9MICO</name>
<evidence type="ECO:0000259" key="2">
    <source>
        <dbReference type="Pfam" id="PF08327"/>
    </source>
</evidence>
<dbReference type="AlphaFoldDB" id="A0A9D2J5H8"/>
<sequence length="157" mass="17738">MSNALTVTAPDGVPFVDFTREFDYPVEQVFRTYADPDRVSQWLGPRGYEMEVDHYDFRSGGTYAYTHIDPSGEKYQFRGSLHTVRENEIAIQTFEFLGFPDVVSIETLRFEDLGAGRTRLTGHSVYPSLEARDGMVSSGMESGMADGFDRLEELLAQ</sequence>
<reference evidence="3" key="2">
    <citation type="submission" date="2021-04" db="EMBL/GenBank/DDBJ databases">
        <authorList>
            <person name="Gilroy R."/>
        </authorList>
    </citation>
    <scope>NUCLEOTIDE SEQUENCE</scope>
    <source>
        <strain evidence="3">ChiGjej4B4-7305</strain>
    </source>
</reference>
<comment type="caution">
    <text evidence="3">The sequence shown here is derived from an EMBL/GenBank/DDBJ whole genome shotgun (WGS) entry which is preliminary data.</text>
</comment>
<dbReference type="EMBL" id="DXBY01000241">
    <property type="protein sequence ID" value="HIZ36877.1"/>
    <property type="molecule type" value="Genomic_DNA"/>
</dbReference>
<protein>
    <submittedName>
        <fullName evidence="3">SRPBCC family protein</fullName>
    </submittedName>
</protein>
<gene>
    <name evidence="3" type="ORF">H9815_13975</name>
</gene>
<organism evidence="3 4">
    <name type="scientific">Candidatus Ruania gallistercoris</name>
    <dbReference type="NCBI Taxonomy" id="2838746"/>
    <lineage>
        <taxon>Bacteria</taxon>
        <taxon>Bacillati</taxon>
        <taxon>Actinomycetota</taxon>
        <taxon>Actinomycetes</taxon>
        <taxon>Micrococcales</taxon>
        <taxon>Ruaniaceae</taxon>
        <taxon>Ruania</taxon>
    </lineage>
</organism>
<dbReference type="InterPro" id="IPR023393">
    <property type="entry name" value="START-like_dom_sf"/>
</dbReference>
<dbReference type="CDD" id="cd07826">
    <property type="entry name" value="SRPBCC_CalC_Aha1-like_9"/>
    <property type="match status" value="1"/>
</dbReference>
<proteinExistence type="inferred from homology"/>
<comment type="similarity">
    <text evidence="1">Belongs to the AHA1 family.</text>
</comment>
<dbReference type="Pfam" id="PF08327">
    <property type="entry name" value="AHSA1"/>
    <property type="match status" value="1"/>
</dbReference>
<dbReference type="InterPro" id="IPR013538">
    <property type="entry name" value="ASHA1/2-like_C"/>
</dbReference>
<reference evidence="3" key="1">
    <citation type="journal article" date="2021" name="PeerJ">
        <title>Extensive microbial diversity within the chicken gut microbiome revealed by metagenomics and culture.</title>
        <authorList>
            <person name="Gilroy R."/>
            <person name="Ravi A."/>
            <person name="Getino M."/>
            <person name="Pursley I."/>
            <person name="Horton D.L."/>
            <person name="Alikhan N.F."/>
            <person name="Baker D."/>
            <person name="Gharbi K."/>
            <person name="Hall N."/>
            <person name="Watson M."/>
            <person name="Adriaenssens E.M."/>
            <person name="Foster-Nyarko E."/>
            <person name="Jarju S."/>
            <person name="Secka A."/>
            <person name="Antonio M."/>
            <person name="Oren A."/>
            <person name="Chaudhuri R.R."/>
            <person name="La Ragione R."/>
            <person name="Hildebrand F."/>
            <person name="Pallen M.J."/>
        </authorList>
    </citation>
    <scope>NUCLEOTIDE SEQUENCE</scope>
    <source>
        <strain evidence="3">ChiGjej4B4-7305</strain>
    </source>
</reference>
<dbReference type="Gene3D" id="3.30.530.20">
    <property type="match status" value="1"/>
</dbReference>
<feature type="domain" description="Activator of Hsp90 ATPase homologue 1/2-like C-terminal" evidence="2">
    <location>
        <begin position="23"/>
        <end position="155"/>
    </location>
</feature>
<accession>A0A9D2J5H8</accession>
<dbReference type="SUPFAM" id="SSF55961">
    <property type="entry name" value="Bet v1-like"/>
    <property type="match status" value="1"/>
</dbReference>
<dbReference type="Proteomes" id="UP000824037">
    <property type="component" value="Unassembled WGS sequence"/>
</dbReference>
<evidence type="ECO:0000256" key="1">
    <source>
        <dbReference type="ARBA" id="ARBA00006817"/>
    </source>
</evidence>
<evidence type="ECO:0000313" key="3">
    <source>
        <dbReference type="EMBL" id="HIZ36877.1"/>
    </source>
</evidence>